<dbReference type="SUPFAM" id="SSF50621">
    <property type="entry name" value="Alanine racemase C-terminal domain-like"/>
    <property type="match status" value="1"/>
</dbReference>
<dbReference type="PANTHER" id="PTHR30511">
    <property type="entry name" value="ALANINE RACEMASE"/>
    <property type="match status" value="1"/>
</dbReference>
<dbReference type="InterPro" id="IPR000821">
    <property type="entry name" value="Ala_racemase"/>
</dbReference>
<evidence type="ECO:0000256" key="3">
    <source>
        <dbReference type="ARBA" id="ARBA00023235"/>
    </source>
</evidence>
<dbReference type="PRINTS" id="PR00992">
    <property type="entry name" value="ALARACEMASE"/>
</dbReference>
<dbReference type="PANTHER" id="PTHR30511:SF0">
    <property type="entry name" value="ALANINE RACEMASE, CATABOLIC-RELATED"/>
    <property type="match status" value="1"/>
</dbReference>
<feature type="domain" description="Alanine racemase C-terminal" evidence="4">
    <location>
        <begin position="2"/>
        <end position="90"/>
    </location>
</feature>
<dbReference type="GO" id="GO:0030632">
    <property type="term" value="P:D-alanine biosynthetic process"/>
    <property type="evidence" value="ECO:0007669"/>
    <property type="project" value="TreeGrafter"/>
</dbReference>
<dbReference type="GO" id="GO:0005829">
    <property type="term" value="C:cytosol"/>
    <property type="evidence" value="ECO:0007669"/>
    <property type="project" value="TreeGrafter"/>
</dbReference>
<dbReference type="SMART" id="SM01005">
    <property type="entry name" value="Ala_racemase_C"/>
    <property type="match status" value="1"/>
</dbReference>
<dbReference type="GO" id="GO:0030170">
    <property type="term" value="F:pyridoxal phosphate binding"/>
    <property type="evidence" value="ECO:0007669"/>
    <property type="project" value="TreeGrafter"/>
</dbReference>
<evidence type="ECO:0000256" key="1">
    <source>
        <dbReference type="ARBA" id="ARBA00001933"/>
    </source>
</evidence>
<dbReference type="AlphaFoldDB" id="A0A645H9T7"/>
<keyword evidence="3 5" id="KW-0413">Isomerase</keyword>
<organism evidence="5">
    <name type="scientific">bioreactor metagenome</name>
    <dbReference type="NCBI Taxonomy" id="1076179"/>
    <lineage>
        <taxon>unclassified sequences</taxon>
        <taxon>metagenomes</taxon>
        <taxon>ecological metagenomes</taxon>
    </lineage>
</organism>
<dbReference type="InterPro" id="IPR009006">
    <property type="entry name" value="Ala_racemase/Decarboxylase_C"/>
</dbReference>
<protein>
    <submittedName>
        <fullName evidence="5">Alanine racemase 1</fullName>
        <ecNumber evidence="5">5.1.1.1</ecNumber>
    </submittedName>
</protein>
<dbReference type="Gene3D" id="2.40.37.10">
    <property type="entry name" value="Lyase, Ornithine Decarboxylase, Chain A, domain 1"/>
    <property type="match status" value="1"/>
</dbReference>
<dbReference type="EC" id="5.1.1.1" evidence="5"/>
<dbReference type="InterPro" id="IPR011079">
    <property type="entry name" value="Ala_racemase_C"/>
</dbReference>
<name>A0A645H9T7_9ZZZZ</name>
<comment type="caution">
    <text evidence="5">The sequence shown here is derived from an EMBL/GenBank/DDBJ whole genome shotgun (WGS) entry which is preliminary data.</text>
</comment>
<gene>
    <name evidence="5" type="primary">alr1_37</name>
    <name evidence="5" type="ORF">SDC9_182373</name>
</gene>
<comment type="cofactor">
    <cofactor evidence="1">
        <name>pyridoxal 5'-phosphate</name>
        <dbReference type="ChEBI" id="CHEBI:597326"/>
    </cofactor>
</comment>
<sequence length="95" mass="10105">MADGVSRSLSAGKGSVLIKGRRAPIAGRICMDQLMVDVTGIPDVKRGDVVTLIGRDGSEEIRAEQAAADAGTITNELLGRLGSRLERVFYHTHLS</sequence>
<dbReference type="GO" id="GO:0008784">
    <property type="term" value="F:alanine racemase activity"/>
    <property type="evidence" value="ECO:0007669"/>
    <property type="project" value="UniProtKB-EC"/>
</dbReference>
<reference evidence="5" key="1">
    <citation type="submission" date="2019-08" db="EMBL/GenBank/DDBJ databases">
        <authorList>
            <person name="Kucharzyk K."/>
            <person name="Murdoch R.W."/>
            <person name="Higgins S."/>
            <person name="Loffler F."/>
        </authorList>
    </citation>
    <scope>NUCLEOTIDE SEQUENCE</scope>
</reference>
<dbReference type="EMBL" id="VSSQ01088151">
    <property type="protein sequence ID" value="MPN34879.1"/>
    <property type="molecule type" value="Genomic_DNA"/>
</dbReference>
<accession>A0A645H9T7</accession>
<evidence type="ECO:0000313" key="5">
    <source>
        <dbReference type="EMBL" id="MPN34879.1"/>
    </source>
</evidence>
<dbReference type="Pfam" id="PF00842">
    <property type="entry name" value="Ala_racemase_C"/>
    <property type="match status" value="1"/>
</dbReference>
<keyword evidence="2" id="KW-0663">Pyridoxal phosphate</keyword>
<evidence type="ECO:0000259" key="4">
    <source>
        <dbReference type="SMART" id="SM01005"/>
    </source>
</evidence>
<proteinExistence type="predicted"/>
<evidence type="ECO:0000256" key="2">
    <source>
        <dbReference type="ARBA" id="ARBA00022898"/>
    </source>
</evidence>